<dbReference type="AlphaFoldDB" id="A0A0K9XFH0"/>
<dbReference type="PATRIC" id="fig|1678637.3.peg.2447"/>
<protein>
    <recommendedName>
        <fullName evidence="4">Htaa domain-containing protein</fullName>
    </recommendedName>
</protein>
<dbReference type="Proteomes" id="UP000037288">
    <property type="component" value="Unassembled WGS sequence"/>
</dbReference>
<evidence type="ECO:0008006" key="4">
    <source>
        <dbReference type="Google" id="ProtNLM"/>
    </source>
</evidence>
<reference evidence="3" key="1">
    <citation type="submission" date="2015-07" db="EMBL/GenBank/DDBJ databases">
        <title>Draft genome sequence of Streptomyces sp. CMAA 1322, a bacterium isolated from Caatinga biome, from dry forest semiarid of Brazil.</title>
        <authorList>
            <person name="Santos S.N."/>
            <person name="Gacesa R."/>
            <person name="Taketani R.G."/>
            <person name="Long P.F."/>
            <person name="Melo I.S."/>
        </authorList>
    </citation>
    <scope>NUCLEOTIDE SEQUENCE [LARGE SCALE GENOMIC DNA]</scope>
    <source>
        <strain evidence="3">CMAA 1322</strain>
    </source>
</reference>
<gene>
    <name evidence="2" type="ORF">AC230_11325</name>
</gene>
<dbReference type="EMBL" id="LFXA01000007">
    <property type="protein sequence ID" value="KNB52150.1"/>
    <property type="molecule type" value="Genomic_DNA"/>
</dbReference>
<feature type="chain" id="PRO_5005532417" description="Htaa domain-containing protein" evidence="1">
    <location>
        <begin position="20"/>
        <end position="141"/>
    </location>
</feature>
<name>A0A0K9XFH0_9ACTN</name>
<evidence type="ECO:0000256" key="1">
    <source>
        <dbReference type="SAM" id="SignalP"/>
    </source>
</evidence>
<feature type="signal peptide" evidence="1">
    <location>
        <begin position="1"/>
        <end position="19"/>
    </location>
</feature>
<evidence type="ECO:0000313" key="2">
    <source>
        <dbReference type="EMBL" id="KNB52150.1"/>
    </source>
</evidence>
<keyword evidence="1" id="KW-0732">Signal</keyword>
<keyword evidence="3" id="KW-1185">Reference proteome</keyword>
<proteinExistence type="predicted"/>
<comment type="caution">
    <text evidence="2">The sequence shown here is derived from an EMBL/GenBank/DDBJ whole genome shotgun (WGS) entry which is preliminary data.</text>
</comment>
<accession>A0A0K9XFH0</accession>
<organism evidence="2 3">
    <name type="scientific">Streptomyces caatingaensis</name>
    <dbReference type="NCBI Taxonomy" id="1678637"/>
    <lineage>
        <taxon>Bacteria</taxon>
        <taxon>Bacillati</taxon>
        <taxon>Actinomycetota</taxon>
        <taxon>Actinomycetes</taxon>
        <taxon>Kitasatosporales</taxon>
        <taxon>Streptomycetaceae</taxon>
        <taxon>Streptomyces</taxon>
    </lineage>
</organism>
<evidence type="ECO:0000313" key="3">
    <source>
        <dbReference type="Proteomes" id="UP000037288"/>
    </source>
</evidence>
<sequence>MALAAAALLAVPLAGTAAAEEGGTAGRPPWTAAAGTWSVRATGDDGDVVDTVMELRADGTVSNNVGGVGTWRATGPGAFVFRLDERVLDDRGDLVLRIEIEQRAVLSADRQGFTGSGTALTFDRRSTTTGEYAVRTEARRV</sequence>